<dbReference type="EMBL" id="JBCGBO010000024">
    <property type="protein sequence ID" value="KAK9182349.1"/>
    <property type="molecule type" value="Genomic_DNA"/>
</dbReference>
<keyword evidence="2" id="KW-1185">Reference proteome</keyword>
<dbReference type="Proteomes" id="UP001428341">
    <property type="component" value="Unassembled WGS sequence"/>
</dbReference>
<reference evidence="1 2" key="1">
    <citation type="submission" date="2024-05" db="EMBL/GenBank/DDBJ databases">
        <title>Haplotype-resolved chromosome-level genome assembly of Huyou (Citrus changshanensis).</title>
        <authorList>
            <person name="Miao C."/>
            <person name="Chen W."/>
            <person name="Wu Y."/>
            <person name="Wang L."/>
            <person name="Zhao S."/>
            <person name="Grierson D."/>
            <person name="Xu C."/>
            <person name="Chen K."/>
        </authorList>
    </citation>
    <scope>NUCLEOTIDE SEQUENCE [LARGE SCALE GENOMIC DNA]</scope>
    <source>
        <strain evidence="1">01-14</strain>
        <tissue evidence="1">Leaf</tissue>
    </source>
</reference>
<name>A0AAP0LPX5_9ROSI</name>
<gene>
    <name evidence="1" type="ORF">WN944_025493</name>
</gene>
<proteinExistence type="predicted"/>
<comment type="caution">
    <text evidence="1">The sequence shown here is derived from an EMBL/GenBank/DDBJ whole genome shotgun (WGS) entry which is preliminary data.</text>
</comment>
<accession>A0AAP0LPX5</accession>
<organism evidence="1 2">
    <name type="scientific">Citrus x changshan-huyou</name>
    <dbReference type="NCBI Taxonomy" id="2935761"/>
    <lineage>
        <taxon>Eukaryota</taxon>
        <taxon>Viridiplantae</taxon>
        <taxon>Streptophyta</taxon>
        <taxon>Embryophyta</taxon>
        <taxon>Tracheophyta</taxon>
        <taxon>Spermatophyta</taxon>
        <taxon>Magnoliopsida</taxon>
        <taxon>eudicotyledons</taxon>
        <taxon>Gunneridae</taxon>
        <taxon>Pentapetalae</taxon>
        <taxon>rosids</taxon>
        <taxon>malvids</taxon>
        <taxon>Sapindales</taxon>
        <taxon>Rutaceae</taxon>
        <taxon>Aurantioideae</taxon>
        <taxon>Citrus</taxon>
    </lineage>
</organism>
<evidence type="ECO:0000313" key="1">
    <source>
        <dbReference type="EMBL" id="KAK9182349.1"/>
    </source>
</evidence>
<dbReference type="AlphaFoldDB" id="A0AAP0LPX5"/>
<evidence type="ECO:0000313" key="2">
    <source>
        <dbReference type="Proteomes" id="UP001428341"/>
    </source>
</evidence>
<sequence>MPPPVLWFRELPGPPDDSLKFPRDGGLPIADAPGMNFGIEEDNGSGCIPDLDSFQPSAKKLPMITCNTMVS</sequence>
<protein>
    <submittedName>
        <fullName evidence="1">Uncharacterized protein</fullName>
    </submittedName>
</protein>